<dbReference type="EMBL" id="VANS01000002">
    <property type="protein sequence ID" value="TMM52584.1"/>
    <property type="molecule type" value="Genomic_DNA"/>
</dbReference>
<dbReference type="Pfam" id="PF12860">
    <property type="entry name" value="PAS_7"/>
    <property type="match status" value="1"/>
</dbReference>
<dbReference type="AlphaFoldDB" id="A0A5S3PEV9"/>
<organism evidence="2 3">
    <name type="scientific">Sulfitobacter sabulilitoris</name>
    <dbReference type="NCBI Taxonomy" id="2562655"/>
    <lineage>
        <taxon>Bacteria</taxon>
        <taxon>Pseudomonadati</taxon>
        <taxon>Pseudomonadota</taxon>
        <taxon>Alphaproteobacteria</taxon>
        <taxon>Rhodobacterales</taxon>
        <taxon>Roseobacteraceae</taxon>
        <taxon>Sulfitobacter</taxon>
    </lineage>
</organism>
<feature type="domain" description="PAS" evidence="1">
    <location>
        <begin position="147"/>
        <end position="215"/>
    </location>
</feature>
<dbReference type="InterPro" id="IPR000014">
    <property type="entry name" value="PAS"/>
</dbReference>
<dbReference type="OrthoDB" id="9797304at2"/>
<sequence>MLPLDWAVAGLSACISALVALWWLTKGVAAPAINHIEDDCDIAFVFHGSALHHASNFAEQALGLSAGRDDWTSMAQALEPRFPDLETYMSGPPNQSVALEAGANGDRCDLWITRNGDVTHAQVQRQTAIPARTSPPGLPRAKDDELRHLRLASETSPHPVWQTEATGHVVWHNEAYDRLYRSIFGDAPKPDHPVFQPFAEQPQTLSTRRVSTPSEHDGERDWYDVRARTVGGTTVFHAANINPVVEAEIAQRNFVQTLAKTFAQLSIGLAIFDRNRQLVLFNPALIDLTDLPADFLSARPTLTAFFDWMRENRRMPEPKNYTHWRQEIAEVIAAAADGRYQDTWTLETGQTYKVKGRPHPDGAIAFLIEDITAEMSVTRNFRAELEIGQSLIDTLEDALVVFSATGIVTFCNAAYRRLWGLDPDNSFADVTIQDSLRDWQKQCAPGTDMTTIGHCVMSVGDRDAFHTSVRRSDGCSLECHVIPLAAAASMVRFQVGAPGSRHQRPVSATEA</sequence>
<evidence type="ECO:0000313" key="2">
    <source>
        <dbReference type="EMBL" id="TMM52584.1"/>
    </source>
</evidence>
<dbReference type="Gene3D" id="3.30.450.20">
    <property type="entry name" value="PAS domain"/>
    <property type="match status" value="2"/>
</dbReference>
<proteinExistence type="predicted"/>
<gene>
    <name evidence="2" type="ORF">FDT80_09905</name>
</gene>
<name>A0A5S3PEV9_9RHOB</name>
<evidence type="ECO:0000259" key="1">
    <source>
        <dbReference type="SMART" id="SM00091"/>
    </source>
</evidence>
<dbReference type="Proteomes" id="UP000309550">
    <property type="component" value="Unassembled WGS sequence"/>
</dbReference>
<comment type="caution">
    <text evidence="2">The sequence shown here is derived from an EMBL/GenBank/DDBJ whole genome shotgun (WGS) entry which is preliminary data.</text>
</comment>
<reference evidence="2 3" key="1">
    <citation type="submission" date="2019-05" db="EMBL/GenBank/DDBJ databases">
        <title>Sulfitobacter sabulilitoris sp. nov., isolated from a marine sand.</title>
        <authorList>
            <person name="Yoon J.-H."/>
        </authorList>
    </citation>
    <scope>NUCLEOTIDE SEQUENCE [LARGE SCALE GENOMIC DNA]</scope>
    <source>
        <strain evidence="2 3">HSMS-29</strain>
    </source>
</reference>
<dbReference type="Pfam" id="PF13188">
    <property type="entry name" value="PAS_8"/>
    <property type="match status" value="1"/>
</dbReference>
<dbReference type="InterPro" id="IPR035965">
    <property type="entry name" value="PAS-like_dom_sf"/>
</dbReference>
<feature type="domain" description="PAS" evidence="1">
    <location>
        <begin position="386"/>
        <end position="448"/>
    </location>
</feature>
<keyword evidence="3" id="KW-1185">Reference proteome</keyword>
<accession>A0A5S3PEV9</accession>
<protein>
    <submittedName>
        <fullName evidence="2">PAS domain-containing protein</fullName>
    </submittedName>
</protein>
<feature type="domain" description="PAS" evidence="1">
    <location>
        <begin position="256"/>
        <end position="324"/>
    </location>
</feature>
<dbReference type="SUPFAM" id="SSF55785">
    <property type="entry name" value="PYP-like sensor domain (PAS domain)"/>
    <property type="match status" value="2"/>
</dbReference>
<dbReference type="RefSeq" id="WP_138662125.1">
    <property type="nucleotide sequence ID" value="NZ_VANS01000002.1"/>
</dbReference>
<dbReference type="SMART" id="SM00091">
    <property type="entry name" value="PAS"/>
    <property type="match status" value="3"/>
</dbReference>
<evidence type="ECO:0000313" key="3">
    <source>
        <dbReference type="Proteomes" id="UP000309550"/>
    </source>
</evidence>